<name>X1LJN1_9ZZZZ</name>
<proteinExistence type="predicted"/>
<dbReference type="AlphaFoldDB" id="X1LJN1"/>
<gene>
    <name evidence="1" type="ORF">S06H3_29173</name>
</gene>
<organism evidence="1">
    <name type="scientific">marine sediment metagenome</name>
    <dbReference type="NCBI Taxonomy" id="412755"/>
    <lineage>
        <taxon>unclassified sequences</taxon>
        <taxon>metagenomes</taxon>
        <taxon>ecological metagenomes</taxon>
    </lineage>
</organism>
<accession>X1LJN1</accession>
<protein>
    <submittedName>
        <fullName evidence="1">Uncharacterized protein</fullName>
    </submittedName>
</protein>
<reference evidence="1" key="1">
    <citation type="journal article" date="2014" name="Front. Microbiol.">
        <title>High frequency of phylogenetically diverse reductive dehalogenase-homologous genes in deep subseafloor sedimentary metagenomes.</title>
        <authorList>
            <person name="Kawai M."/>
            <person name="Futagami T."/>
            <person name="Toyoda A."/>
            <person name="Takaki Y."/>
            <person name="Nishi S."/>
            <person name="Hori S."/>
            <person name="Arai W."/>
            <person name="Tsubouchi T."/>
            <person name="Morono Y."/>
            <person name="Uchiyama I."/>
            <person name="Ito T."/>
            <person name="Fujiyama A."/>
            <person name="Inagaki F."/>
            <person name="Takami H."/>
        </authorList>
    </citation>
    <scope>NUCLEOTIDE SEQUENCE</scope>
    <source>
        <strain evidence="1">Expedition CK06-06</strain>
    </source>
</reference>
<comment type="caution">
    <text evidence="1">The sequence shown here is derived from an EMBL/GenBank/DDBJ whole genome shotgun (WGS) entry which is preliminary data.</text>
</comment>
<sequence length="77" mass="8674">MAVEIFLKPQVVDFLDVGKAVEVNMVQGEIASIFPDYYEGGTEGIFLDAQTIRHAEGEFKNGFGFLSTEGKYRFNYQ</sequence>
<evidence type="ECO:0000313" key="1">
    <source>
        <dbReference type="EMBL" id="GAI19577.1"/>
    </source>
</evidence>
<dbReference type="EMBL" id="BARV01017081">
    <property type="protein sequence ID" value="GAI19577.1"/>
    <property type="molecule type" value="Genomic_DNA"/>
</dbReference>